<dbReference type="InterPro" id="IPR012677">
    <property type="entry name" value="Nucleotide-bd_a/b_plait_sf"/>
</dbReference>
<dbReference type="Ensembl" id="ENSPLOT00000015215.1">
    <property type="protein sequence ID" value="ENSPLOP00000013720.1"/>
    <property type="gene ID" value="ENSPLOG00000009954.1"/>
</dbReference>
<dbReference type="InterPro" id="IPR035979">
    <property type="entry name" value="RBD_domain_sf"/>
</dbReference>
<dbReference type="GO" id="GO:0005634">
    <property type="term" value="C:nucleus"/>
    <property type="evidence" value="ECO:0007669"/>
    <property type="project" value="InterPro"/>
</dbReference>
<dbReference type="Gene3D" id="3.30.70.330">
    <property type="match status" value="2"/>
</dbReference>
<dbReference type="Pfam" id="PF00076">
    <property type="entry name" value="RRM_1"/>
    <property type="match status" value="2"/>
</dbReference>
<feature type="compositionally biased region" description="Low complexity" evidence="5">
    <location>
        <begin position="51"/>
        <end position="60"/>
    </location>
</feature>
<dbReference type="Pfam" id="PF15519">
    <property type="entry name" value="RBM39linker"/>
    <property type="match status" value="1"/>
</dbReference>
<gene>
    <name evidence="7" type="primary">RBM23</name>
</gene>
<dbReference type="FunFam" id="3.30.70.330:FF:000269">
    <property type="entry name" value="Probable rna-binding protein 23 isoform"/>
    <property type="match status" value="1"/>
</dbReference>
<evidence type="ECO:0000256" key="2">
    <source>
        <dbReference type="ARBA" id="ARBA00022737"/>
    </source>
</evidence>
<keyword evidence="3 4" id="KW-0694">RNA-binding</keyword>
<reference evidence="7" key="2">
    <citation type="submission" date="2025-08" db="UniProtKB">
        <authorList>
            <consortium name="Ensembl"/>
        </authorList>
    </citation>
    <scope>IDENTIFICATION</scope>
</reference>
<feature type="compositionally biased region" description="Basic and acidic residues" evidence="5">
    <location>
        <begin position="88"/>
        <end position="110"/>
    </location>
</feature>
<feature type="region of interest" description="Disordered" evidence="5">
    <location>
        <begin position="14"/>
        <end position="126"/>
    </location>
</feature>
<feature type="domain" description="RRM" evidence="6">
    <location>
        <begin position="230"/>
        <end position="308"/>
    </location>
</feature>
<feature type="domain" description="RRM" evidence="6">
    <location>
        <begin position="133"/>
        <end position="210"/>
    </location>
</feature>
<keyword evidence="1" id="KW-0597">Phosphoprotein</keyword>
<keyword evidence="8" id="KW-1185">Reference proteome</keyword>
<dbReference type="FunFam" id="3.30.70.330:FF:000262">
    <property type="entry name" value="Probable rna-binding protein 23 isoform"/>
    <property type="match status" value="1"/>
</dbReference>
<dbReference type="SUPFAM" id="SSF54928">
    <property type="entry name" value="RNA-binding domain, RBD"/>
    <property type="match status" value="2"/>
</dbReference>
<evidence type="ECO:0000313" key="8">
    <source>
        <dbReference type="Proteomes" id="UP000694399"/>
    </source>
</evidence>
<feature type="compositionally biased region" description="Low complexity" evidence="5">
    <location>
        <begin position="36"/>
        <end position="45"/>
    </location>
</feature>
<proteinExistence type="predicted"/>
<reference evidence="7" key="1">
    <citation type="journal article" date="2019" name="bioRxiv">
        <title>Long live the king: chromosome-level assembly of the lion (Panthera leo) using linked-read, Hi-C, and long read data.</title>
        <authorList>
            <person name="Armstrong E.E."/>
            <person name="Taylor R.W."/>
            <person name="Miller D.E."/>
            <person name="Kaelin C."/>
            <person name="Barsh G."/>
            <person name="Hadly E.A."/>
            <person name="Petrov D."/>
        </authorList>
    </citation>
    <scope>NUCLEOTIDE SEQUENCE [LARGE SCALE GENOMIC DNA]</scope>
</reference>
<evidence type="ECO:0000313" key="7">
    <source>
        <dbReference type="Ensembl" id="ENSPLOP00000013720.1"/>
    </source>
</evidence>
<evidence type="ECO:0000256" key="5">
    <source>
        <dbReference type="SAM" id="MobiDB-lite"/>
    </source>
</evidence>
<evidence type="ECO:0000256" key="3">
    <source>
        <dbReference type="ARBA" id="ARBA00022884"/>
    </source>
</evidence>
<dbReference type="CDD" id="cd12537">
    <property type="entry name" value="RRM1_RBM23"/>
    <property type="match status" value="1"/>
</dbReference>
<dbReference type="GO" id="GO:0006397">
    <property type="term" value="P:mRNA processing"/>
    <property type="evidence" value="ECO:0007669"/>
    <property type="project" value="InterPro"/>
</dbReference>
<sequence length="411" mass="45015">MASDDFDIVIEAMLEAPYKKEEDDQQRKEVQKDGPSNTNASSNGNSGSGTSGSSASAEASNRSRDRDRHRRRSTRSRSRERQRRHRSRSWDRRHSSESRSRDRRREDRVRYRSPPLATGEPIDNLSPEERDARTVFCMQLAARIRPRDLEDFFSAVGKVRDVRIISDRNSRRSKGIAYVEFCEIQSVPLAIGLTGQRLLGVPIIVQASQAEKNRLAAMANNLQKGSGGPMRLYVGSLHFNITEDMLRGIFEPFGKIDNIVLMKDSDTGRSKGYGFITFSDSECARRALEQLNGFELAGRPMRVGHVTERLDGGTDITFPDGDQELDLGSAGGRLQLMAKLAEGSGMQLPTTTAAAAAAAQAAAALQLNGTVPLGALNPAALTALSPALNLASQAIASQCFQLSSLFTPQTM</sequence>
<dbReference type="GeneTree" id="ENSGT00940000162546"/>
<dbReference type="NCBIfam" id="TIGR01622">
    <property type="entry name" value="SF-CC1"/>
    <property type="match status" value="1"/>
</dbReference>
<dbReference type="GO" id="GO:0003723">
    <property type="term" value="F:RNA binding"/>
    <property type="evidence" value="ECO:0007669"/>
    <property type="project" value="UniProtKB-UniRule"/>
</dbReference>
<dbReference type="SMART" id="SM00360">
    <property type="entry name" value="RRM"/>
    <property type="match status" value="2"/>
</dbReference>
<evidence type="ECO:0000256" key="4">
    <source>
        <dbReference type="PROSITE-ProRule" id="PRU00176"/>
    </source>
</evidence>
<dbReference type="AlphaFoldDB" id="A0A8C8X3X9"/>
<accession>A0A8C8X3X9</accession>
<evidence type="ECO:0000259" key="6">
    <source>
        <dbReference type="PROSITE" id="PS50102"/>
    </source>
</evidence>
<protein>
    <submittedName>
        <fullName evidence="7">RNA binding motif protein 23</fullName>
    </submittedName>
</protein>
<dbReference type="InterPro" id="IPR000504">
    <property type="entry name" value="RRM_dom"/>
</dbReference>
<dbReference type="CDD" id="cd12284">
    <property type="entry name" value="RRM2_RBM23_RBM39"/>
    <property type="match status" value="1"/>
</dbReference>
<keyword evidence="2" id="KW-0677">Repeat</keyword>
<dbReference type="Proteomes" id="UP000694399">
    <property type="component" value="Chromosome B4"/>
</dbReference>
<dbReference type="PROSITE" id="PS50102">
    <property type="entry name" value="RRM"/>
    <property type="match status" value="2"/>
</dbReference>
<dbReference type="InterPro" id="IPR029123">
    <property type="entry name" value="RBM39_linker"/>
</dbReference>
<organism evidence="7 8">
    <name type="scientific">Panthera leo</name>
    <name type="common">Lion</name>
    <dbReference type="NCBI Taxonomy" id="9689"/>
    <lineage>
        <taxon>Eukaryota</taxon>
        <taxon>Metazoa</taxon>
        <taxon>Chordata</taxon>
        <taxon>Craniata</taxon>
        <taxon>Vertebrata</taxon>
        <taxon>Euteleostomi</taxon>
        <taxon>Mammalia</taxon>
        <taxon>Eutheria</taxon>
        <taxon>Laurasiatheria</taxon>
        <taxon>Carnivora</taxon>
        <taxon>Feliformia</taxon>
        <taxon>Felidae</taxon>
        <taxon>Pantherinae</taxon>
        <taxon>Panthera</taxon>
    </lineage>
</organism>
<evidence type="ECO:0000256" key="1">
    <source>
        <dbReference type="ARBA" id="ARBA00022553"/>
    </source>
</evidence>
<feature type="compositionally biased region" description="Basic residues" evidence="5">
    <location>
        <begin position="67"/>
        <end position="87"/>
    </location>
</feature>
<reference evidence="7" key="3">
    <citation type="submission" date="2025-09" db="UniProtKB">
        <authorList>
            <consortium name="Ensembl"/>
        </authorList>
    </citation>
    <scope>IDENTIFICATION</scope>
</reference>
<dbReference type="InterPro" id="IPR006509">
    <property type="entry name" value="RBM39_SF"/>
</dbReference>
<feature type="compositionally biased region" description="Basic and acidic residues" evidence="5">
    <location>
        <begin position="17"/>
        <end position="32"/>
    </location>
</feature>
<dbReference type="PANTHER" id="PTHR48036">
    <property type="entry name" value="SPLICING FACTOR (PAD-1), PUTATIVE (AFU_ORTHOLOGUE AFUA_1G15810)-RELATED"/>
    <property type="match status" value="1"/>
</dbReference>
<name>A0A8C8X3X9_PANLE</name>